<dbReference type="SUPFAM" id="SSF55729">
    <property type="entry name" value="Acyl-CoA N-acyltransferases (Nat)"/>
    <property type="match status" value="1"/>
</dbReference>
<dbReference type="Gene3D" id="3.40.630.30">
    <property type="match status" value="1"/>
</dbReference>
<accession>A0A089LVI4</accession>
<dbReference type="Proteomes" id="UP000029507">
    <property type="component" value="Chromosome"/>
</dbReference>
<dbReference type="EMBL" id="CP009286">
    <property type="protein sequence ID" value="AIQ65536.1"/>
    <property type="molecule type" value="Genomic_DNA"/>
</dbReference>
<dbReference type="RefSeq" id="WP_038698680.1">
    <property type="nucleotide sequence ID" value="NZ_CP009286.1"/>
</dbReference>
<name>A0A089LVI4_9BACL</name>
<dbReference type="GO" id="GO:0016747">
    <property type="term" value="F:acyltransferase activity, transferring groups other than amino-acyl groups"/>
    <property type="evidence" value="ECO:0007669"/>
    <property type="project" value="InterPro"/>
</dbReference>
<dbReference type="Pfam" id="PF00583">
    <property type="entry name" value="Acetyltransf_1"/>
    <property type="match status" value="1"/>
</dbReference>
<reference evidence="2 3" key="1">
    <citation type="submission" date="2014-08" db="EMBL/GenBank/DDBJ databases">
        <title>Comparative genomics of the Paenibacillus odorifer group.</title>
        <authorList>
            <person name="den Bakker H.C."/>
            <person name="Tsai Y.-C."/>
            <person name="Martin N."/>
            <person name="Korlach J."/>
            <person name="Wiedmann M."/>
        </authorList>
    </citation>
    <scope>NUCLEOTIDE SEQUENCE [LARGE SCALE GENOMIC DNA]</scope>
    <source>
        <strain evidence="2 3">DSM 14472</strain>
    </source>
</reference>
<dbReference type="InterPro" id="IPR016181">
    <property type="entry name" value="Acyl_CoA_acyltransferase"/>
</dbReference>
<dbReference type="KEGG" id="pste:PSTEL_22960"/>
<organism evidence="2 3">
    <name type="scientific">Paenibacillus stellifer</name>
    <dbReference type="NCBI Taxonomy" id="169760"/>
    <lineage>
        <taxon>Bacteria</taxon>
        <taxon>Bacillati</taxon>
        <taxon>Bacillota</taxon>
        <taxon>Bacilli</taxon>
        <taxon>Bacillales</taxon>
        <taxon>Paenibacillaceae</taxon>
        <taxon>Paenibacillus</taxon>
    </lineage>
</organism>
<dbReference type="OrthoDB" id="46888at2"/>
<proteinExistence type="predicted"/>
<keyword evidence="2" id="KW-0808">Transferase</keyword>
<sequence length="158" mass="17720">MNTIAKLNLQDEDTLDSLWSLQHKAYRLEAERIGFDAIPPLLETRDMLRNCEENFYGCLDEDGDLMGAVATEEEDVDSLTITRMMVSPDHFRQGIAGRLLEHVFGLYPSKNRFIVSTGRKNDPAVSLYLKHGFTPVSAAEVAPGVELVEFHRAGGRTH</sequence>
<dbReference type="HOGENOM" id="CLU_096795_0_1_9"/>
<protein>
    <submittedName>
        <fullName evidence="2">Histone acetyltransferase</fullName>
    </submittedName>
</protein>
<dbReference type="CDD" id="cd04301">
    <property type="entry name" value="NAT_SF"/>
    <property type="match status" value="1"/>
</dbReference>
<dbReference type="PROSITE" id="PS51186">
    <property type="entry name" value="GNAT"/>
    <property type="match status" value="1"/>
</dbReference>
<dbReference type="InterPro" id="IPR000182">
    <property type="entry name" value="GNAT_dom"/>
</dbReference>
<dbReference type="STRING" id="169760.PSTEL_22960"/>
<feature type="domain" description="N-acetyltransferase" evidence="1">
    <location>
        <begin position="5"/>
        <end position="154"/>
    </location>
</feature>
<gene>
    <name evidence="2" type="ORF">PSTEL_22960</name>
</gene>
<keyword evidence="3" id="KW-1185">Reference proteome</keyword>
<evidence type="ECO:0000313" key="2">
    <source>
        <dbReference type="EMBL" id="AIQ65536.1"/>
    </source>
</evidence>
<evidence type="ECO:0000313" key="3">
    <source>
        <dbReference type="Proteomes" id="UP000029507"/>
    </source>
</evidence>
<evidence type="ECO:0000259" key="1">
    <source>
        <dbReference type="PROSITE" id="PS51186"/>
    </source>
</evidence>
<dbReference type="AlphaFoldDB" id="A0A089LVI4"/>